<feature type="binding site" evidence="8">
    <location>
        <position position="398"/>
    </location>
    <ligand>
        <name>Zn(2+)</name>
        <dbReference type="ChEBI" id="CHEBI:29105"/>
        <label>1</label>
    </ligand>
</feature>
<comment type="cofactor">
    <cofactor evidence="8">
        <name>Zn(2+)</name>
        <dbReference type="ChEBI" id="CHEBI:29105"/>
    </cofactor>
    <text evidence="8">Binds 2 zinc ions per subunit.</text>
</comment>
<proteinExistence type="inferred from homology"/>
<dbReference type="SUPFAM" id="SSF52540">
    <property type="entry name" value="P-loop containing nucleoside triphosphate hydrolases"/>
    <property type="match status" value="1"/>
</dbReference>
<dbReference type="InterPro" id="IPR027417">
    <property type="entry name" value="P-loop_NTPase"/>
</dbReference>
<evidence type="ECO:0000313" key="11">
    <source>
        <dbReference type="Proteomes" id="UP001500804"/>
    </source>
</evidence>
<keyword evidence="2 8" id="KW-0235">DNA replication</keyword>
<keyword evidence="11" id="KW-1185">Reference proteome</keyword>
<accession>A0ABP9NP57</accession>
<feature type="binding site" evidence="8">
    <location>
        <position position="410"/>
    </location>
    <ligand>
        <name>Zn(2+)</name>
        <dbReference type="ChEBI" id="CHEBI:29105"/>
        <label>2</label>
    </ligand>
</feature>
<protein>
    <recommendedName>
        <fullName evidence="8">Probable replication restart protein PriA</fullName>
    </recommendedName>
    <alternativeName>
        <fullName evidence="8">Putative ATP-dependent DNA helicase PriA</fullName>
    </alternativeName>
</protein>
<keyword evidence="3 8" id="KW-0479">Metal-binding</keyword>
<dbReference type="InterPro" id="IPR005259">
    <property type="entry name" value="PriA"/>
</dbReference>
<organism evidence="10 11">
    <name type="scientific">Pseudonocardia adelaidensis</name>
    <dbReference type="NCBI Taxonomy" id="648754"/>
    <lineage>
        <taxon>Bacteria</taxon>
        <taxon>Bacillati</taxon>
        <taxon>Actinomycetota</taxon>
        <taxon>Actinomycetes</taxon>
        <taxon>Pseudonocardiales</taxon>
        <taxon>Pseudonocardiaceae</taxon>
        <taxon>Pseudonocardia</taxon>
    </lineage>
</organism>
<feature type="binding site" evidence="8">
    <location>
        <position position="435"/>
    </location>
    <ligand>
        <name>Zn(2+)</name>
        <dbReference type="ChEBI" id="CHEBI:29105"/>
        <label>2</label>
    </ligand>
</feature>
<feature type="binding site" evidence="8">
    <location>
        <position position="407"/>
    </location>
    <ligand>
        <name>Zn(2+)</name>
        <dbReference type="ChEBI" id="CHEBI:29105"/>
        <label>2</label>
    </ligand>
</feature>
<dbReference type="EMBL" id="BAABJO010000019">
    <property type="protein sequence ID" value="GAA5129030.1"/>
    <property type="molecule type" value="Genomic_DNA"/>
</dbReference>
<feature type="domain" description="Primosomal protein N' 3' DNA-binding" evidence="9">
    <location>
        <begin position="27"/>
        <end position="126"/>
    </location>
</feature>
<dbReference type="HAMAP" id="MF_00983">
    <property type="entry name" value="PriA"/>
    <property type="match status" value="1"/>
</dbReference>
<evidence type="ECO:0000313" key="10">
    <source>
        <dbReference type="EMBL" id="GAA5129030.1"/>
    </source>
</evidence>
<name>A0ABP9NP57_9PSEU</name>
<dbReference type="Proteomes" id="UP001500804">
    <property type="component" value="Unassembled WGS sequence"/>
</dbReference>
<dbReference type="Pfam" id="PF17764">
    <property type="entry name" value="PriA_3primeBD"/>
    <property type="match status" value="1"/>
</dbReference>
<comment type="caution">
    <text evidence="10">The sequence shown here is derived from an EMBL/GenBank/DDBJ whole genome shotgun (WGS) entry which is preliminary data.</text>
</comment>
<dbReference type="InterPro" id="IPR041222">
    <property type="entry name" value="PriA_3primeBD"/>
</dbReference>
<evidence type="ECO:0000256" key="6">
    <source>
        <dbReference type="ARBA" id="ARBA00022840"/>
    </source>
</evidence>
<keyword evidence="5 8" id="KW-0862">Zinc</keyword>
<dbReference type="RefSeq" id="WP_345607646.1">
    <property type="nucleotide sequence ID" value="NZ_BAABJO010000019.1"/>
</dbReference>
<evidence type="ECO:0000256" key="8">
    <source>
        <dbReference type="HAMAP-Rule" id="MF_00983"/>
    </source>
</evidence>
<gene>
    <name evidence="8" type="primary">priA</name>
    <name evidence="10" type="ORF">GCM10023320_49000</name>
</gene>
<evidence type="ECO:0000256" key="5">
    <source>
        <dbReference type="ARBA" id="ARBA00022833"/>
    </source>
</evidence>
<keyword evidence="4 8" id="KW-0547">Nucleotide-binding</keyword>
<feature type="binding site" evidence="8">
    <location>
        <position position="401"/>
    </location>
    <ligand>
        <name>Zn(2+)</name>
        <dbReference type="ChEBI" id="CHEBI:29105"/>
        <label>1</label>
    </ligand>
</feature>
<comment type="function">
    <text evidence="8">Initiates the restart of stalled replication forks, which reloads the replicative helicase on sites other than the origin of replication. Recognizes and binds to abandoned replication forks and remodels them to uncover a helicase loading site. Promotes assembly of the primosome at these replication forks.</text>
</comment>
<dbReference type="PANTHER" id="PTHR30580:SF0">
    <property type="entry name" value="PRIMOSOMAL PROTEIN N"/>
    <property type="match status" value="1"/>
</dbReference>
<comment type="subunit">
    <text evidence="8">Component of the replication restart primosome.</text>
</comment>
<comment type="similarity">
    <text evidence="8">Belongs to the helicase family. PriA subfamily.</text>
</comment>
<feature type="binding site" evidence="8">
    <location>
        <position position="447"/>
    </location>
    <ligand>
        <name>Zn(2+)</name>
        <dbReference type="ChEBI" id="CHEBI:29105"/>
        <label>1</label>
    </ligand>
</feature>
<evidence type="ECO:0000256" key="3">
    <source>
        <dbReference type="ARBA" id="ARBA00022723"/>
    </source>
</evidence>
<keyword evidence="7 8" id="KW-0238">DNA-binding</keyword>
<reference evidence="11" key="1">
    <citation type="journal article" date="2019" name="Int. J. Syst. Evol. Microbiol.">
        <title>The Global Catalogue of Microorganisms (GCM) 10K type strain sequencing project: providing services to taxonomists for standard genome sequencing and annotation.</title>
        <authorList>
            <consortium name="The Broad Institute Genomics Platform"/>
            <consortium name="The Broad Institute Genome Sequencing Center for Infectious Disease"/>
            <person name="Wu L."/>
            <person name="Ma J."/>
        </authorList>
    </citation>
    <scope>NUCLEOTIDE SEQUENCE [LARGE SCALE GENOMIC DNA]</scope>
    <source>
        <strain evidence="11">JCM 18302</strain>
    </source>
</reference>
<evidence type="ECO:0000259" key="9">
    <source>
        <dbReference type="Pfam" id="PF17764"/>
    </source>
</evidence>
<keyword evidence="6 8" id="KW-0067">ATP-binding</keyword>
<feature type="binding site" evidence="8">
    <location>
        <position position="444"/>
    </location>
    <ligand>
        <name>Zn(2+)</name>
        <dbReference type="ChEBI" id="CHEBI:29105"/>
        <label>1</label>
    </ligand>
</feature>
<comment type="caution">
    <text evidence="8">As this protein does not have any detectable helicase domains, it probably does not have helicase activity.</text>
</comment>
<evidence type="ECO:0000256" key="7">
    <source>
        <dbReference type="ARBA" id="ARBA00023125"/>
    </source>
</evidence>
<evidence type="ECO:0000256" key="1">
    <source>
        <dbReference type="ARBA" id="ARBA00022515"/>
    </source>
</evidence>
<evidence type="ECO:0000256" key="2">
    <source>
        <dbReference type="ARBA" id="ARBA00022705"/>
    </source>
</evidence>
<dbReference type="Gene3D" id="3.40.1440.60">
    <property type="entry name" value="PriA, 3(prime) DNA-binding domain"/>
    <property type="match status" value="1"/>
</dbReference>
<dbReference type="PANTHER" id="PTHR30580">
    <property type="entry name" value="PRIMOSOMAL PROTEIN N"/>
    <property type="match status" value="1"/>
</dbReference>
<feature type="binding site" evidence="8">
    <location>
        <position position="432"/>
    </location>
    <ligand>
        <name>Zn(2+)</name>
        <dbReference type="ChEBI" id="CHEBI:29105"/>
        <label>2</label>
    </ligand>
</feature>
<dbReference type="Gene3D" id="3.40.50.300">
    <property type="entry name" value="P-loop containing nucleotide triphosphate hydrolases"/>
    <property type="match status" value="1"/>
</dbReference>
<evidence type="ECO:0000256" key="4">
    <source>
        <dbReference type="ARBA" id="ARBA00022741"/>
    </source>
</evidence>
<keyword evidence="1 8" id="KW-0639">Primosome</keyword>
<dbReference type="InterPro" id="IPR042115">
    <property type="entry name" value="PriA_3primeBD_sf"/>
</dbReference>
<sequence>MAQRQRGRTRTSHRGEWQQAAHLPVARVAVDVPLPHLDRPFDYRVPEHLDADAVPGVRVRVRFAGRAVDGYLLERVAESAHGGRLAWVDKVVSAEPVLSTEVATLCRAVADRYAGVLADVLRLAVPPRHARVEGEAPEERERAGSPQVARDGWARYGRGTALLDALAGGRAAHAVWQALPGEDWPQRLAEAAAATAAAGRGALLVVPDQRDVDALHTACTRLLGDGAVVALTADLGPAERYRRWLAVRRGQVRVVVGTRSAAFAPVEALGLLAVWDDGDDLHAEPRAPYPHVRDVLVLRAHGVGAALLVAGFARTAEAHLLVESGWAREVVADRLAVRDAMPRVAAAGESDAELARDPSARAARLPHVAFEAARTALSAGRPVLVQVPRSGYLPWLACGACRETARCRHCAGPLGFTGRRSADAGDAELPHCRWCGRPETAFRCPACGSRRLRAGVVGAGRTAEELGRAFPGTTVRASGGGAPVLAEVAARPELVVATPGAEPRVPGGFGAALLLDGWALLSRPDLRVVEETLRRWLAAAGLVVPHGAGGRVIVMADAELPVVQALVRWDPAGHAHAELAGRAEVGFPPAVRMASVEGGSTAVAEVVDGVLADLPTAEVLGPVELEPDRPEHGRQGDSEVRERALVRVPRAQGRALAAALHAAQAGRTARKATDPVRVRLDPVEIG</sequence>